<dbReference type="Pfam" id="PF00154">
    <property type="entry name" value="RecA_N"/>
    <property type="match status" value="1"/>
</dbReference>
<dbReference type="Pfam" id="PF21096">
    <property type="entry name" value="RecA_C"/>
    <property type="match status" value="1"/>
</dbReference>
<dbReference type="PROSITE" id="PS00321">
    <property type="entry name" value="RECA_1"/>
    <property type="match status" value="1"/>
</dbReference>
<keyword evidence="5" id="KW-0233">DNA recombination</keyword>
<dbReference type="SUPFAM" id="SSF52540">
    <property type="entry name" value="P-loop containing nucleoside triphosphate hydrolases"/>
    <property type="match status" value="1"/>
</dbReference>
<dbReference type="PANTHER" id="PTHR45900:SF1">
    <property type="entry name" value="MITOCHONDRIAL DNA REPAIR PROTEIN RECA HOMOLOG-RELATED"/>
    <property type="match status" value="1"/>
</dbReference>
<feature type="domain" description="RecA family profile 2" evidence="6">
    <location>
        <begin position="1"/>
        <end position="72"/>
    </location>
</feature>
<dbReference type="GO" id="GO:0005829">
    <property type="term" value="C:cytosol"/>
    <property type="evidence" value="ECO:0007669"/>
    <property type="project" value="TreeGrafter"/>
</dbReference>
<dbReference type="InterPro" id="IPR020587">
    <property type="entry name" value="RecA_monomer-monomer_interface"/>
</dbReference>
<dbReference type="GO" id="GO:0006310">
    <property type="term" value="P:DNA recombination"/>
    <property type="evidence" value="ECO:0007669"/>
    <property type="project" value="UniProtKB-KW"/>
</dbReference>
<keyword evidence="2" id="KW-0547">Nucleotide-binding</keyword>
<evidence type="ECO:0000256" key="5">
    <source>
        <dbReference type="ARBA" id="ARBA00023172"/>
    </source>
</evidence>
<gene>
    <name evidence="7" type="primary">recA_46</name>
    <name evidence="7" type="ORF">SDC9_148707</name>
</gene>
<keyword evidence="4" id="KW-0238">DNA-binding</keyword>
<evidence type="ECO:0000259" key="6">
    <source>
        <dbReference type="PROSITE" id="PS50163"/>
    </source>
</evidence>
<proteinExistence type="inferred from homology"/>
<dbReference type="InterPro" id="IPR049428">
    <property type="entry name" value="RecA-like_N"/>
</dbReference>
<dbReference type="Gene3D" id="3.30.250.10">
    <property type="entry name" value="RecA protein, C-terminal domain"/>
    <property type="match status" value="1"/>
</dbReference>
<dbReference type="SUPFAM" id="SSF54752">
    <property type="entry name" value="RecA protein, C-terminal domain"/>
    <property type="match status" value="1"/>
</dbReference>
<evidence type="ECO:0000256" key="3">
    <source>
        <dbReference type="ARBA" id="ARBA00022840"/>
    </source>
</evidence>
<sequence length="144" mass="15816">MFGNPETTTGGRALKFYSSIRLEVRKTESLKQGNDVVGNRTKVKVVKNKVAPPFKQAEFDIMYGQGISHEGTLVDLGTELDIINKSGAWYSYGDNRLGQGRENVKEFLKENVDIAVAIDKKIRETLIIAAAKPASAVEEDAVAE</sequence>
<name>A0A645EHK8_9ZZZZ</name>
<comment type="similarity">
    <text evidence="1">Belongs to the RecA family.</text>
</comment>
<dbReference type="GO" id="GO:0006281">
    <property type="term" value="P:DNA repair"/>
    <property type="evidence" value="ECO:0007669"/>
    <property type="project" value="InterPro"/>
</dbReference>
<dbReference type="InterPro" id="IPR013765">
    <property type="entry name" value="DNA_recomb/repair_RecA"/>
</dbReference>
<evidence type="ECO:0000256" key="2">
    <source>
        <dbReference type="ARBA" id="ARBA00022741"/>
    </source>
</evidence>
<dbReference type="GO" id="GO:0005524">
    <property type="term" value="F:ATP binding"/>
    <property type="evidence" value="ECO:0007669"/>
    <property type="project" value="UniProtKB-KW"/>
</dbReference>
<reference evidence="7" key="1">
    <citation type="submission" date="2019-08" db="EMBL/GenBank/DDBJ databases">
        <authorList>
            <person name="Kucharzyk K."/>
            <person name="Murdoch R.W."/>
            <person name="Higgins S."/>
            <person name="Loffler F."/>
        </authorList>
    </citation>
    <scope>NUCLEOTIDE SEQUENCE</scope>
</reference>
<comment type="caution">
    <text evidence="7">The sequence shown here is derived from an EMBL/GenBank/DDBJ whole genome shotgun (WGS) entry which is preliminary data.</text>
</comment>
<dbReference type="InterPro" id="IPR023400">
    <property type="entry name" value="RecA_C_sf"/>
</dbReference>
<dbReference type="InterPro" id="IPR027417">
    <property type="entry name" value="P-loop_NTPase"/>
</dbReference>
<evidence type="ECO:0000256" key="4">
    <source>
        <dbReference type="ARBA" id="ARBA00023125"/>
    </source>
</evidence>
<dbReference type="Gene3D" id="3.40.50.300">
    <property type="entry name" value="P-loop containing nucleotide triphosphate hydrolases"/>
    <property type="match status" value="1"/>
</dbReference>
<accession>A0A645EHK8</accession>
<dbReference type="EMBL" id="VSSQ01047493">
    <property type="protein sequence ID" value="MPN01498.1"/>
    <property type="molecule type" value="Genomic_DNA"/>
</dbReference>
<organism evidence="7">
    <name type="scientific">bioreactor metagenome</name>
    <dbReference type="NCBI Taxonomy" id="1076179"/>
    <lineage>
        <taxon>unclassified sequences</taxon>
        <taxon>metagenomes</taxon>
        <taxon>ecological metagenomes</taxon>
    </lineage>
</organism>
<dbReference type="GO" id="GO:0003697">
    <property type="term" value="F:single-stranded DNA binding"/>
    <property type="evidence" value="ECO:0007669"/>
    <property type="project" value="InterPro"/>
</dbReference>
<dbReference type="InterPro" id="IPR020584">
    <property type="entry name" value="DNA_recomb/repair_RecA_CS"/>
</dbReference>
<evidence type="ECO:0000256" key="1">
    <source>
        <dbReference type="ARBA" id="ARBA00009391"/>
    </source>
</evidence>
<evidence type="ECO:0000313" key="7">
    <source>
        <dbReference type="EMBL" id="MPN01498.1"/>
    </source>
</evidence>
<keyword evidence="3" id="KW-0067">ATP-binding</keyword>
<dbReference type="PANTHER" id="PTHR45900">
    <property type="entry name" value="RECA"/>
    <property type="match status" value="1"/>
</dbReference>
<dbReference type="PROSITE" id="PS50163">
    <property type="entry name" value="RECA_3"/>
    <property type="match status" value="1"/>
</dbReference>
<dbReference type="GO" id="GO:0008094">
    <property type="term" value="F:ATP-dependent activity, acting on DNA"/>
    <property type="evidence" value="ECO:0007669"/>
    <property type="project" value="InterPro"/>
</dbReference>
<dbReference type="PRINTS" id="PR00142">
    <property type="entry name" value="RECA"/>
</dbReference>
<dbReference type="InterPro" id="IPR049261">
    <property type="entry name" value="RecA-like_C"/>
</dbReference>
<protein>
    <submittedName>
        <fullName evidence="7">Protein RecA</fullName>
    </submittedName>
</protein>
<dbReference type="AlphaFoldDB" id="A0A645EHK8"/>